<dbReference type="Pfam" id="PF18962">
    <property type="entry name" value="Por_Secre_tail"/>
    <property type="match status" value="1"/>
</dbReference>
<evidence type="ECO:0000313" key="4">
    <source>
        <dbReference type="Proteomes" id="UP001595907"/>
    </source>
</evidence>
<accession>A0ABV8QPB0</accession>
<keyword evidence="1" id="KW-0732">Signal</keyword>
<evidence type="ECO:0000313" key="3">
    <source>
        <dbReference type="EMBL" id="MFC4261452.1"/>
    </source>
</evidence>
<dbReference type="Proteomes" id="UP001595907">
    <property type="component" value="Unassembled WGS sequence"/>
</dbReference>
<dbReference type="InterPro" id="IPR026444">
    <property type="entry name" value="Secre_tail"/>
</dbReference>
<gene>
    <name evidence="3" type="ORF">ACFOWM_01060</name>
</gene>
<sequence length="640" mass="66958">MKSTFTLLLILCVACFNQVFAQNPTIYASVASGSWASTSTWETFTGNASNTPGAQGTGTPAVSVPSGTHYVYIRSGHTVTMAASRNTLGLTVESGATLLGGGAAFVLKVNNGGTGFTSPLDFGIINNGTIGQASESTVLEIPVAARNVLITGTGNYILGRCRIVGSNPNPVNVTFDANVTFNIAGNYALSAIYNPGTTDNYTVNINAGKTVTITSANGYFNNNSIGSGSGFGTYTYNINGTLNLAASTQTATNLTAISPTSGVVNLNIGATGKIITGAAFNASPTLPGVANINIAAGGELDASLATVFNFNGNSVITNGTNSIKRVVPGDGTRILFPIKTSTSAVNNAIISRLNTSGTSATYTASVKNTFDNAPADLSKSVQKQWDINITGAPSADDTLRLSWTTADQGASFDPAGTVSIMHYAAGAYEYFPATVTGSGTAADPYVARATGITSYSPFGVTSLSVLPLTLTSFTANFNGKQNDIRWTTDNEIGVQQFELLRSTNAVNFTKVATVAARNNATNAYSWLDAANNNTTYYRLKMIDLDGKVNYSNIITVKAQKTTSLSVFPNPTTSNITLNYPLLRNNASVTVYSLDGRKIMQQQALKNTTTNTVDVSSLKAGTYNVTIINNDVTTHQIFIKK</sequence>
<protein>
    <submittedName>
        <fullName evidence="3">T9SS type A sorting domain-containing protein</fullName>
    </submittedName>
</protein>
<dbReference type="InterPro" id="IPR013783">
    <property type="entry name" value="Ig-like_fold"/>
</dbReference>
<keyword evidence="4" id="KW-1185">Reference proteome</keyword>
<dbReference type="NCBIfam" id="TIGR04183">
    <property type="entry name" value="Por_Secre_tail"/>
    <property type="match status" value="1"/>
</dbReference>
<organism evidence="3 4">
    <name type="scientific">Ferruginibacter yonginensis</name>
    <dbReference type="NCBI Taxonomy" id="1310416"/>
    <lineage>
        <taxon>Bacteria</taxon>
        <taxon>Pseudomonadati</taxon>
        <taxon>Bacteroidota</taxon>
        <taxon>Chitinophagia</taxon>
        <taxon>Chitinophagales</taxon>
        <taxon>Chitinophagaceae</taxon>
        <taxon>Ferruginibacter</taxon>
    </lineage>
</organism>
<dbReference type="EMBL" id="JBHSCZ010000001">
    <property type="protein sequence ID" value="MFC4261452.1"/>
    <property type="molecule type" value="Genomic_DNA"/>
</dbReference>
<comment type="caution">
    <text evidence="3">The sequence shown here is derived from an EMBL/GenBank/DDBJ whole genome shotgun (WGS) entry which is preliminary data.</text>
</comment>
<reference evidence="4" key="1">
    <citation type="journal article" date="2019" name="Int. J. Syst. Evol. Microbiol.">
        <title>The Global Catalogue of Microorganisms (GCM) 10K type strain sequencing project: providing services to taxonomists for standard genome sequencing and annotation.</title>
        <authorList>
            <consortium name="The Broad Institute Genomics Platform"/>
            <consortium name="The Broad Institute Genome Sequencing Center for Infectious Disease"/>
            <person name="Wu L."/>
            <person name="Ma J."/>
        </authorList>
    </citation>
    <scope>NUCLEOTIDE SEQUENCE [LARGE SCALE GENOMIC DNA]</scope>
    <source>
        <strain evidence="4">CECT 8289</strain>
    </source>
</reference>
<feature type="domain" description="Secretion system C-terminal sorting" evidence="2">
    <location>
        <begin position="566"/>
        <end position="636"/>
    </location>
</feature>
<evidence type="ECO:0000256" key="1">
    <source>
        <dbReference type="SAM" id="SignalP"/>
    </source>
</evidence>
<dbReference type="Gene3D" id="2.60.40.10">
    <property type="entry name" value="Immunoglobulins"/>
    <property type="match status" value="1"/>
</dbReference>
<name>A0ABV8QPB0_9BACT</name>
<dbReference type="RefSeq" id="WP_379705820.1">
    <property type="nucleotide sequence ID" value="NZ_JBHSCZ010000001.1"/>
</dbReference>
<evidence type="ECO:0000259" key="2">
    <source>
        <dbReference type="Pfam" id="PF18962"/>
    </source>
</evidence>
<feature type="signal peptide" evidence="1">
    <location>
        <begin position="1"/>
        <end position="21"/>
    </location>
</feature>
<feature type="chain" id="PRO_5047145935" evidence="1">
    <location>
        <begin position="22"/>
        <end position="640"/>
    </location>
</feature>
<proteinExistence type="predicted"/>